<dbReference type="GO" id="GO:0005506">
    <property type="term" value="F:iron ion binding"/>
    <property type="evidence" value="ECO:0007669"/>
    <property type="project" value="UniProtKB-ARBA"/>
</dbReference>
<dbReference type="SUPFAM" id="SSF51197">
    <property type="entry name" value="Clavaminate synthase-like"/>
    <property type="match status" value="1"/>
</dbReference>
<dbReference type="EMBL" id="QLUW01000001">
    <property type="protein sequence ID" value="RAP77909.1"/>
    <property type="molecule type" value="Genomic_DNA"/>
</dbReference>
<dbReference type="PANTHER" id="PTHR20883:SF48">
    <property type="entry name" value="ECTOINE DIOXYGENASE"/>
    <property type="match status" value="1"/>
</dbReference>
<reference evidence="1 2" key="1">
    <citation type="submission" date="2018-06" db="EMBL/GenBank/DDBJ databases">
        <title>Paenibacillus montanisoli sp. nov., isolated from mountain area soil.</title>
        <authorList>
            <person name="Wu M."/>
        </authorList>
    </citation>
    <scope>NUCLEOTIDE SEQUENCE [LARGE SCALE GENOMIC DNA]</scope>
    <source>
        <strain evidence="1 2">RA17</strain>
    </source>
</reference>
<comment type="caution">
    <text evidence="1">The sequence shown here is derived from an EMBL/GenBank/DDBJ whole genome shotgun (WGS) entry which is preliminary data.</text>
</comment>
<accession>A0A328U5S3</accession>
<dbReference type="GO" id="GO:0016706">
    <property type="term" value="F:2-oxoglutarate-dependent dioxygenase activity"/>
    <property type="evidence" value="ECO:0007669"/>
    <property type="project" value="UniProtKB-ARBA"/>
</dbReference>
<evidence type="ECO:0008006" key="3">
    <source>
        <dbReference type="Google" id="ProtNLM"/>
    </source>
</evidence>
<name>A0A328U5S3_9BACL</name>
<evidence type="ECO:0000313" key="1">
    <source>
        <dbReference type="EMBL" id="RAP77909.1"/>
    </source>
</evidence>
<protein>
    <recommendedName>
        <fullName evidence="3">Phytanoyl-CoA dioxygenase</fullName>
    </recommendedName>
</protein>
<dbReference type="RefSeq" id="WP_112881032.1">
    <property type="nucleotide sequence ID" value="NZ_QLUW01000001.1"/>
</dbReference>
<dbReference type="AlphaFoldDB" id="A0A328U5S3"/>
<dbReference type="OrthoDB" id="9791262at2"/>
<sequence length="259" mass="29759">MLSQAQIEHYRTFGYLLMKGLFFPSEMKAISDAFDHVLASDRQGRPFSGEKRQAVLGCIEKHPVLTDLVKDDRIYEAIEQLLGKQFIWIGSDGNLYVGDTTWHPDNGNFDYDRIKVAFYLDPVRTDTGCLRVLPGSHHAEFHRMLPPALFENKLETEPRNVPFFPLESDPGDVVLFNQRVWHAAFGGKTGRRMLTMNFGENPATEKQLENVISMYQGNLHNIKIMQYSQTGEMYGRSFLNHDSPRIQAMTTKLRELNMI</sequence>
<keyword evidence="2" id="KW-1185">Reference proteome</keyword>
<dbReference type="InterPro" id="IPR008775">
    <property type="entry name" value="Phytyl_CoA_dOase-like"/>
</dbReference>
<gene>
    <name evidence="1" type="ORF">DL346_05485</name>
</gene>
<organism evidence="1 2">
    <name type="scientific">Paenibacillus montanisoli</name>
    <dbReference type="NCBI Taxonomy" id="2081970"/>
    <lineage>
        <taxon>Bacteria</taxon>
        <taxon>Bacillati</taxon>
        <taxon>Bacillota</taxon>
        <taxon>Bacilli</taxon>
        <taxon>Bacillales</taxon>
        <taxon>Paenibacillaceae</taxon>
        <taxon>Paenibacillus</taxon>
    </lineage>
</organism>
<dbReference type="Proteomes" id="UP000249260">
    <property type="component" value="Unassembled WGS sequence"/>
</dbReference>
<dbReference type="PANTHER" id="PTHR20883">
    <property type="entry name" value="PHYTANOYL-COA DIOXYGENASE DOMAIN CONTAINING 1"/>
    <property type="match status" value="1"/>
</dbReference>
<proteinExistence type="predicted"/>
<evidence type="ECO:0000313" key="2">
    <source>
        <dbReference type="Proteomes" id="UP000249260"/>
    </source>
</evidence>
<dbReference type="Gene3D" id="2.60.120.620">
    <property type="entry name" value="q2cbj1_9rhob like domain"/>
    <property type="match status" value="1"/>
</dbReference>
<dbReference type="Pfam" id="PF05721">
    <property type="entry name" value="PhyH"/>
    <property type="match status" value="1"/>
</dbReference>